<keyword evidence="9 17" id="KW-0442">Lipid degradation</keyword>
<evidence type="ECO:0000256" key="11">
    <source>
        <dbReference type="ARBA" id="ARBA00023098"/>
    </source>
</evidence>
<comment type="similarity">
    <text evidence="2">Belongs to the NTE family.</text>
</comment>
<dbReference type="SMART" id="SM00100">
    <property type="entry name" value="cNMP"/>
    <property type="match status" value="3"/>
</dbReference>
<feature type="domain" description="Cyclic nucleotide-binding" evidence="19">
    <location>
        <begin position="357"/>
        <end position="462"/>
    </location>
</feature>
<dbReference type="Pfam" id="PF01734">
    <property type="entry name" value="Patatin"/>
    <property type="match status" value="1"/>
</dbReference>
<dbReference type="InterPro" id="IPR002641">
    <property type="entry name" value="PNPLA_dom"/>
</dbReference>
<comment type="catalytic activity">
    <reaction evidence="15">
        <text>a 1-acyl-sn-glycero-3-phosphocholine + H2O = sn-glycerol 3-phosphocholine + a fatty acid + H(+)</text>
        <dbReference type="Rhea" id="RHEA:15177"/>
        <dbReference type="ChEBI" id="CHEBI:15377"/>
        <dbReference type="ChEBI" id="CHEBI:15378"/>
        <dbReference type="ChEBI" id="CHEBI:16870"/>
        <dbReference type="ChEBI" id="CHEBI:28868"/>
        <dbReference type="ChEBI" id="CHEBI:58168"/>
        <dbReference type="EC" id="3.1.1.5"/>
    </reaction>
    <physiologicalReaction direction="left-to-right" evidence="15">
        <dbReference type="Rhea" id="RHEA:15178"/>
    </physiologicalReaction>
</comment>
<feature type="compositionally biased region" description="Low complexity" evidence="18">
    <location>
        <begin position="250"/>
        <end position="259"/>
    </location>
</feature>
<dbReference type="SUPFAM" id="SSF51206">
    <property type="entry name" value="cAMP-binding domain-like"/>
    <property type="match status" value="3"/>
</dbReference>
<feature type="region of interest" description="Disordered" evidence="18">
    <location>
        <begin position="317"/>
        <end position="341"/>
    </location>
</feature>
<keyword evidence="8" id="KW-0256">Endoplasmic reticulum</keyword>
<keyword evidence="22" id="KW-1185">Reference proteome</keyword>
<comment type="subcellular location">
    <subcellularLocation>
        <location evidence="1">Endoplasmic reticulum membrane</location>
        <topology evidence="1">Single-pass type III membrane protein</topology>
    </subcellularLocation>
</comment>
<comment type="catalytic activity">
    <reaction evidence="16">
        <text>1-hexadecanoyl-sn-glycero-3-phosphocholine + H2O = sn-glycerol 3-phosphocholine + hexadecanoate + H(+)</text>
        <dbReference type="Rhea" id="RHEA:40435"/>
        <dbReference type="ChEBI" id="CHEBI:7896"/>
        <dbReference type="ChEBI" id="CHEBI:15377"/>
        <dbReference type="ChEBI" id="CHEBI:15378"/>
        <dbReference type="ChEBI" id="CHEBI:16870"/>
        <dbReference type="ChEBI" id="CHEBI:72998"/>
    </reaction>
    <physiologicalReaction direction="left-to-right" evidence="16">
        <dbReference type="Rhea" id="RHEA:40436"/>
    </physiologicalReaction>
</comment>
<keyword evidence="4" id="KW-0597">Phosphoprotein</keyword>
<evidence type="ECO:0000256" key="12">
    <source>
        <dbReference type="ARBA" id="ARBA00023136"/>
    </source>
</evidence>
<dbReference type="Pfam" id="PF00027">
    <property type="entry name" value="cNMP_binding"/>
    <property type="match status" value="3"/>
</dbReference>
<dbReference type="FunFam" id="2.60.120.10:FF:000012">
    <property type="entry name" value="neuropathy target esterase isoform X2"/>
    <property type="match status" value="1"/>
</dbReference>
<organism evidence="21 22">
    <name type="scientific">Mytilus coruscus</name>
    <name type="common">Sea mussel</name>
    <dbReference type="NCBI Taxonomy" id="42192"/>
    <lineage>
        <taxon>Eukaryota</taxon>
        <taxon>Metazoa</taxon>
        <taxon>Spiralia</taxon>
        <taxon>Lophotrochozoa</taxon>
        <taxon>Mollusca</taxon>
        <taxon>Bivalvia</taxon>
        <taxon>Autobranchia</taxon>
        <taxon>Pteriomorphia</taxon>
        <taxon>Mytilida</taxon>
        <taxon>Mytiloidea</taxon>
        <taxon>Mytilidae</taxon>
        <taxon>Mytilinae</taxon>
        <taxon>Mytilus</taxon>
    </lineage>
</organism>
<keyword evidence="12" id="KW-0472">Membrane</keyword>
<feature type="compositionally biased region" description="Basic and acidic residues" evidence="18">
    <location>
        <begin position="269"/>
        <end position="278"/>
    </location>
</feature>
<keyword evidence="7 17" id="KW-0378">Hydrolase</keyword>
<dbReference type="InterPro" id="IPR018490">
    <property type="entry name" value="cNMP-bd_dom_sf"/>
</dbReference>
<evidence type="ECO:0000256" key="4">
    <source>
        <dbReference type="ARBA" id="ARBA00022553"/>
    </source>
</evidence>
<dbReference type="CDD" id="cd00038">
    <property type="entry name" value="CAP_ED"/>
    <property type="match status" value="3"/>
</dbReference>
<dbReference type="AlphaFoldDB" id="A0A6J8B591"/>
<dbReference type="EC" id="3.1.1.5" evidence="3"/>
<evidence type="ECO:0000256" key="13">
    <source>
        <dbReference type="ARBA" id="ARBA00047314"/>
    </source>
</evidence>
<comment type="catalytic activity">
    <reaction evidence="14">
        <text>1-hexadecanoyl-sn-glycero-3-phosphate + H2O = sn-glycerol 3-phosphate + hexadecanoate + H(+)</text>
        <dbReference type="Rhea" id="RHEA:49092"/>
        <dbReference type="ChEBI" id="CHEBI:7896"/>
        <dbReference type="ChEBI" id="CHEBI:15377"/>
        <dbReference type="ChEBI" id="CHEBI:15378"/>
        <dbReference type="ChEBI" id="CHEBI:57518"/>
        <dbReference type="ChEBI" id="CHEBI:57597"/>
    </reaction>
    <physiologicalReaction direction="left-to-right" evidence="14">
        <dbReference type="Rhea" id="RHEA:49093"/>
    </physiologicalReaction>
</comment>
<evidence type="ECO:0000256" key="10">
    <source>
        <dbReference type="ARBA" id="ARBA00022989"/>
    </source>
</evidence>
<reference evidence="21 22" key="1">
    <citation type="submission" date="2020-06" db="EMBL/GenBank/DDBJ databases">
        <authorList>
            <person name="Li R."/>
            <person name="Bekaert M."/>
        </authorList>
    </citation>
    <scope>NUCLEOTIDE SEQUENCE [LARGE SCALE GENOMIC DNA]</scope>
    <source>
        <strain evidence="22">wild</strain>
    </source>
</reference>
<dbReference type="PROSITE" id="PS51635">
    <property type="entry name" value="PNPLA"/>
    <property type="match status" value="1"/>
</dbReference>
<keyword evidence="5" id="KW-0812">Transmembrane</keyword>
<dbReference type="Proteomes" id="UP000507470">
    <property type="component" value="Unassembled WGS sequence"/>
</dbReference>
<evidence type="ECO:0000256" key="5">
    <source>
        <dbReference type="ARBA" id="ARBA00022692"/>
    </source>
</evidence>
<keyword evidence="10" id="KW-1133">Transmembrane helix</keyword>
<keyword evidence="11 17" id="KW-0443">Lipid metabolism</keyword>
<keyword evidence="6" id="KW-0677">Repeat</keyword>
<evidence type="ECO:0000313" key="21">
    <source>
        <dbReference type="EMBL" id="CAC5379098.1"/>
    </source>
</evidence>
<feature type="active site" description="Nucleophile" evidence="17">
    <location>
        <position position="909"/>
    </location>
</feature>
<feature type="short sequence motif" description="GXSXG" evidence="17">
    <location>
        <begin position="907"/>
        <end position="911"/>
    </location>
</feature>
<dbReference type="GO" id="GO:0005789">
    <property type="term" value="C:endoplasmic reticulum membrane"/>
    <property type="evidence" value="ECO:0007669"/>
    <property type="project" value="UniProtKB-SubCell"/>
</dbReference>
<evidence type="ECO:0000256" key="15">
    <source>
        <dbReference type="ARBA" id="ARBA00048454"/>
    </source>
</evidence>
<evidence type="ECO:0000256" key="8">
    <source>
        <dbReference type="ARBA" id="ARBA00022824"/>
    </source>
</evidence>
<dbReference type="FunFam" id="3.40.1090.10:FF:000001">
    <property type="entry name" value="neuropathy target esterase isoform X2"/>
    <property type="match status" value="1"/>
</dbReference>
<evidence type="ECO:0000256" key="3">
    <source>
        <dbReference type="ARBA" id="ARBA00013274"/>
    </source>
</evidence>
<protein>
    <recommendedName>
        <fullName evidence="3">lysophospholipase</fullName>
        <ecNumber evidence="3">3.1.1.5</ecNumber>
    </recommendedName>
</protein>
<dbReference type="InterPro" id="IPR014710">
    <property type="entry name" value="RmlC-like_jellyroll"/>
</dbReference>
<comment type="catalytic activity">
    <reaction evidence="13">
        <text>1-(9Z-octadecenoyl)-sn-glycero-3-phosphocholine + H2O = sn-glycerol 3-phosphocholine + (9Z)-octadecenoate + H(+)</text>
        <dbReference type="Rhea" id="RHEA:40807"/>
        <dbReference type="ChEBI" id="CHEBI:15377"/>
        <dbReference type="ChEBI" id="CHEBI:15378"/>
        <dbReference type="ChEBI" id="CHEBI:16870"/>
        <dbReference type="ChEBI" id="CHEBI:28610"/>
        <dbReference type="ChEBI" id="CHEBI:30823"/>
    </reaction>
    <physiologicalReaction direction="left-to-right" evidence="13">
        <dbReference type="Rhea" id="RHEA:40808"/>
    </physiologicalReaction>
</comment>
<evidence type="ECO:0000259" key="20">
    <source>
        <dbReference type="PROSITE" id="PS51635"/>
    </source>
</evidence>
<dbReference type="GO" id="GO:0016042">
    <property type="term" value="P:lipid catabolic process"/>
    <property type="evidence" value="ECO:0007669"/>
    <property type="project" value="UniProtKB-UniRule"/>
</dbReference>
<evidence type="ECO:0000259" key="19">
    <source>
        <dbReference type="PROSITE" id="PS50042"/>
    </source>
</evidence>
<evidence type="ECO:0000256" key="16">
    <source>
        <dbReference type="ARBA" id="ARBA00048656"/>
    </source>
</evidence>
<feature type="domain" description="Cyclic nucleotide-binding" evidence="19">
    <location>
        <begin position="92"/>
        <end position="202"/>
    </location>
</feature>
<dbReference type="Pfam" id="PF24179">
    <property type="entry name" value="NTE_Ploop"/>
    <property type="match status" value="1"/>
</dbReference>
<feature type="active site" description="Proton acceptor" evidence="17">
    <location>
        <position position="1029"/>
    </location>
</feature>
<dbReference type="CDD" id="cd07225">
    <property type="entry name" value="Pat_PNPLA6_PNPLA7"/>
    <property type="match status" value="1"/>
</dbReference>
<evidence type="ECO:0000256" key="9">
    <source>
        <dbReference type="ARBA" id="ARBA00022963"/>
    </source>
</evidence>
<dbReference type="EMBL" id="CACVKT020002619">
    <property type="protein sequence ID" value="CAC5379098.1"/>
    <property type="molecule type" value="Genomic_DNA"/>
</dbReference>
<dbReference type="InterPro" id="IPR050301">
    <property type="entry name" value="NTE"/>
</dbReference>
<dbReference type="OrthoDB" id="421051at2759"/>
<dbReference type="InterPro" id="IPR001423">
    <property type="entry name" value="LysoPLipase_patatin_CS"/>
</dbReference>
<dbReference type="InterPro" id="IPR016035">
    <property type="entry name" value="Acyl_Trfase/lysoPLipase"/>
</dbReference>
<dbReference type="PANTHER" id="PTHR14226:SF29">
    <property type="entry name" value="NEUROPATHY TARGET ESTERASE SWS"/>
    <property type="match status" value="1"/>
</dbReference>
<dbReference type="FunFam" id="2.60.120.10:FF:000010">
    <property type="entry name" value="neuropathy target esterase isoform X1"/>
    <property type="match status" value="1"/>
</dbReference>
<feature type="domain" description="Cyclic nucleotide-binding" evidence="19">
    <location>
        <begin position="490"/>
        <end position="595"/>
    </location>
</feature>
<evidence type="ECO:0000256" key="7">
    <source>
        <dbReference type="ARBA" id="ARBA00022801"/>
    </source>
</evidence>
<evidence type="ECO:0000256" key="18">
    <source>
        <dbReference type="SAM" id="MobiDB-lite"/>
    </source>
</evidence>
<feature type="region of interest" description="Disordered" evidence="18">
    <location>
        <begin position="250"/>
        <end position="291"/>
    </location>
</feature>
<name>A0A6J8B591_MYTCO</name>
<dbReference type="Gene3D" id="2.60.120.10">
    <property type="entry name" value="Jelly Rolls"/>
    <property type="match status" value="3"/>
</dbReference>
<dbReference type="GO" id="GO:0004622">
    <property type="term" value="F:phosphatidylcholine lysophospholipase activity"/>
    <property type="evidence" value="ECO:0007669"/>
    <property type="project" value="UniProtKB-EC"/>
</dbReference>
<dbReference type="PROSITE" id="PS01237">
    <property type="entry name" value="UPF0028"/>
    <property type="match status" value="1"/>
</dbReference>
<evidence type="ECO:0000256" key="6">
    <source>
        <dbReference type="ARBA" id="ARBA00022737"/>
    </source>
</evidence>
<dbReference type="GO" id="GO:0046470">
    <property type="term" value="P:phosphatidylcholine metabolic process"/>
    <property type="evidence" value="ECO:0007669"/>
    <property type="project" value="InterPro"/>
</dbReference>
<feature type="short sequence motif" description="GXGXXG" evidence="17">
    <location>
        <begin position="880"/>
        <end position="885"/>
    </location>
</feature>
<evidence type="ECO:0000256" key="1">
    <source>
        <dbReference type="ARBA" id="ARBA00004643"/>
    </source>
</evidence>
<dbReference type="FunFam" id="2.60.120.10:FF:000022">
    <property type="entry name" value="Patatin like phospholipase domain containing 7"/>
    <property type="match status" value="1"/>
</dbReference>
<dbReference type="InterPro" id="IPR056556">
    <property type="entry name" value="NTE1_P-loop_dom"/>
</dbReference>
<feature type="domain" description="PNPLA" evidence="20">
    <location>
        <begin position="876"/>
        <end position="1042"/>
    </location>
</feature>
<sequence length="1173" mass="132284">MLFYGRRMLRKVKSFTKNTVGSLPQGRGKIKNKQLVLKLARKLLQMRRHSALPQLRHKEPPQSFLETDSSEIDESDHRLPPEVLYMLRSTRVFGHFEKPLFLELVKHMETKDISAGSYLFRIGDQDDSIYVVQSGKLKVTIKELDSTECLVKYVTTGESLHSLLSILDVLTGHVRPYKTVSAKAAVDTVVLRLPALAFQSLFERFPESLVRVVQIIMIRLQRVTFTALHNYLGLSSELLKSQSDKPSLLSISSISNPNNWPTSPRKHRGSEDIEKSADASRTPKLFIDNSADKPRSDFDVACERAGVENIASSEIIDDGQPTPKLKVPADTGTKSHHSETSQEITDDLILQLAKKDLINIIKIQDQSLLDDKLKVKRIKGGQTIIKQGDQDASLIFVVTGLLNVVQQMIGDEKKETLLFVALPGEIVGSLAVLTGEPSFFTMRAKVDTIVVTISKVEFYSIMREQPSVVLNVAHTTAVRIAPFVRQIDFALDWMMIEAGKALFRQGDQSDSVYIILTGRLRSVRTHHNGKKSLVAEYGRGELVGIVEVLTDTARTTTIMAVRDTECAHLPADLLNLIKRKYPQIVTRLIHLLGQRILGHIETRDEVHMKKQRARDTECAHLPADLLNLIKRKYPQIVTRLIHLLGQRILGHIETRDEVHMNLDHVSGIDKKVSVGNLSTIAVLASNQDVPLTSFTLELQHSLQAIGLTTRLTSDIVKQNLGTGAFESINEFRLFNWLGQQEDMNIITLYQCDYGMTRWTKHCIRQADCILIVGLAKNDPAVGEVEQQMENIAVRAQKELVLLHDEDAESPKGTIEWLNARGWCSSHHHIRCPKRVLKKQSEIRVVESYEKVYQTKPDRLSDFSRLARFLTGTSVGLVLGGGGARGLSHIGIVKALLEAEVPIDMVGGTSMGSFVGAVWCEDRNITRFTQRCREWSMDMTSIWQKVLDLTYPVTSMFTGKSFNVTLEKTFKDRQIEDLWIPYFCITTDITSSSMRIHTHGSLWRYVRASMSLSGYLPPLCDPIDAHYLLDGGYVNNLPADVMKQLGANSIFAVDVGSRDSTESYNYGDKISGFWLLANKWSPWSETVKVPDMAEIQSRLAYVSCVRQLDHVKNSDYCEYIRPPIDKYGTLQFGSFDEIAVRYYSQRYVSINLGGLANKNKYEMRTTTQKKIQKM</sequence>
<evidence type="ECO:0000256" key="17">
    <source>
        <dbReference type="PROSITE-ProRule" id="PRU01161"/>
    </source>
</evidence>
<proteinExistence type="inferred from homology"/>
<dbReference type="PROSITE" id="PS50042">
    <property type="entry name" value="CNMP_BINDING_3"/>
    <property type="match status" value="3"/>
</dbReference>
<evidence type="ECO:0000313" key="22">
    <source>
        <dbReference type="Proteomes" id="UP000507470"/>
    </source>
</evidence>
<dbReference type="PANTHER" id="PTHR14226">
    <property type="entry name" value="NEUROPATHY TARGET ESTERASE/SWISS CHEESE D.MELANOGASTER"/>
    <property type="match status" value="1"/>
</dbReference>
<dbReference type="InterPro" id="IPR000595">
    <property type="entry name" value="cNMP-bd_dom"/>
</dbReference>
<evidence type="ECO:0000256" key="2">
    <source>
        <dbReference type="ARBA" id="ARBA00006636"/>
    </source>
</evidence>
<accession>A0A6J8B591</accession>
<gene>
    <name evidence="21" type="ORF">MCOR_15192</name>
</gene>
<dbReference type="Gene3D" id="3.40.1090.10">
    <property type="entry name" value="Cytosolic phospholipase A2 catalytic domain"/>
    <property type="match status" value="1"/>
</dbReference>
<evidence type="ECO:0000256" key="14">
    <source>
        <dbReference type="ARBA" id="ARBA00048133"/>
    </source>
</evidence>
<feature type="short sequence motif" description="DGA/G" evidence="17">
    <location>
        <begin position="1029"/>
        <end position="1031"/>
    </location>
</feature>
<dbReference type="SUPFAM" id="SSF52151">
    <property type="entry name" value="FabD/lysophospholipase-like"/>
    <property type="match status" value="1"/>
</dbReference>